<organism evidence="6 7">
    <name type="scientific">Saccharothrix syringae</name>
    <name type="common">Nocardiopsis syringae</name>
    <dbReference type="NCBI Taxonomy" id="103733"/>
    <lineage>
        <taxon>Bacteria</taxon>
        <taxon>Bacillati</taxon>
        <taxon>Actinomycetota</taxon>
        <taxon>Actinomycetes</taxon>
        <taxon>Pseudonocardiales</taxon>
        <taxon>Pseudonocardiaceae</taxon>
        <taxon>Saccharothrix</taxon>
    </lineage>
</organism>
<dbReference type="OrthoDB" id="265224at2"/>
<dbReference type="AlphaFoldDB" id="A0A5Q0HD08"/>
<dbReference type="Proteomes" id="UP000325787">
    <property type="component" value="Chromosome"/>
</dbReference>
<gene>
    <name evidence="6" type="ORF">EKG83_12495</name>
</gene>
<sequence>MSVATRSVERTTPRERLDRWAAPALRWSIAVVFLWFGALKVTGASPVAELVEAAVPWVDPGFLVPALGWFEVVLGLVLLLGWLPRLTLVVAAVHLVGTFLVFVQAPTLVIFHGNPLLLTTNGEFVLKNVVLVCAVLVLLGRTTTRTS</sequence>
<keyword evidence="4 5" id="KW-0472">Membrane</keyword>
<dbReference type="EMBL" id="CP034550">
    <property type="protein sequence ID" value="QFZ24188.1"/>
    <property type="molecule type" value="Genomic_DNA"/>
</dbReference>
<feature type="transmembrane region" description="Helical" evidence="5">
    <location>
        <begin position="20"/>
        <end position="42"/>
    </location>
</feature>
<protein>
    <submittedName>
        <fullName evidence="6">DoxX family membrane protein</fullName>
    </submittedName>
</protein>
<evidence type="ECO:0000313" key="6">
    <source>
        <dbReference type="EMBL" id="QFZ24188.1"/>
    </source>
</evidence>
<reference evidence="7" key="1">
    <citation type="journal article" date="2021" name="Curr. Microbiol.">
        <title>Complete genome of nocamycin-producing strain Saccharothrix syringae NRRL B-16468 reveals the biosynthetic potential for secondary metabolites.</title>
        <authorList>
            <person name="Mo X."/>
            <person name="Yang S."/>
        </authorList>
    </citation>
    <scope>NUCLEOTIDE SEQUENCE [LARGE SCALE GENOMIC DNA]</scope>
    <source>
        <strain evidence="7">ATCC 51364 / DSM 43886 / JCM 6844 / KCTC 9398 / NBRC 14523 / NRRL B-16468 / INA 2240</strain>
    </source>
</reference>
<keyword evidence="2 5" id="KW-0812">Transmembrane</keyword>
<feature type="transmembrane region" description="Helical" evidence="5">
    <location>
        <begin position="62"/>
        <end position="81"/>
    </location>
</feature>
<keyword evidence="3 5" id="KW-1133">Transmembrane helix</keyword>
<keyword evidence="7" id="KW-1185">Reference proteome</keyword>
<evidence type="ECO:0000256" key="2">
    <source>
        <dbReference type="ARBA" id="ARBA00022692"/>
    </source>
</evidence>
<dbReference type="GO" id="GO:0016020">
    <property type="term" value="C:membrane"/>
    <property type="evidence" value="ECO:0007669"/>
    <property type="project" value="UniProtKB-SubCell"/>
</dbReference>
<dbReference type="KEGG" id="ssyi:EKG83_12495"/>
<feature type="transmembrane region" description="Helical" evidence="5">
    <location>
        <begin position="124"/>
        <end position="140"/>
    </location>
</feature>
<evidence type="ECO:0000256" key="3">
    <source>
        <dbReference type="ARBA" id="ARBA00022989"/>
    </source>
</evidence>
<evidence type="ECO:0000256" key="1">
    <source>
        <dbReference type="ARBA" id="ARBA00004141"/>
    </source>
</evidence>
<evidence type="ECO:0000313" key="7">
    <source>
        <dbReference type="Proteomes" id="UP000325787"/>
    </source>
</evidence>
<name>A0A5Q0HD08_SACSY</name>
<dbReference type="InterPro" id="IPR032808">
    <property type="entry name" value="DoxX"/>
</dbReference>
<comment type="subcellular location">
    <subcellularLocation>
        <location evidence="1">Membrane</location>
        <topology evidence="1">Multi-pass membrane protein</topology>
    </subcellularLocation>
</comment>
<proteinExistence type="predicted"/>
<evidence type="ECO:0000256" key="4">
    <source>
        <dbReference type="ARBA" id="ARBA00023136"/>
    </source>
</evidence>
<feature type="transmembrane region" description="Helical" evidence="5">
    <location>
        <begin position="88"/>
        <end position="112"/>
    </location>
</feature>
<accession>A0A5Q0HD08</accession>
<dbReference type="Pfam" id="PF07681">
    <property type="entry name" value="DoxX"/>
    <property type="match status" value="1"/>
</dbReference>
<evidence type="ECO:0000256" key="5">
    <source>
        <dbReference type="SAM" id="Phobius"/>
    </source>
</evidence>